<comment type="catalytic activity">
    <reaction evidence="7">
        <text>L-lysyl-[lipoyl-carrier protein] + (R)-lipoate + ATP = N(6)-[(R)-lipoyl]-L-lysyl-[lipoyl-carrier protein] + AMP + diphosphate + H(+)</text>
        <dbReference type="Rhea" id="RHEA:49288"/>
        <dbReference type="Rhea" id="RHEA-COMP:10500"/>
        <dbReference type="Rhea" id="RHEA-COMP:10502"/>
        <dbReference type="ChEBI" id="CHEBI:15378"/>
        <dbReference type="ChEBI" id="CHEBI:29969"/>
        <dbReference type="ChEBI" id="CHEBI:30616"/>
        <dbReference type="ChEBI" id="CHEBI:33019"/>
        <dbReference type="ChEBI" id="CHEBI:83088"/>
        <dbReference type="ChEBI" id="CHEBI:83099"/>
        <dbReference type="ChEBI" id="CHEBI:456215"/>
        <dbReference type="EC" id="6.3.1.20"/>
    </reaction>
</comment>
<dbReference type="InterPro" id="IPR045864">
    <property type="entry name" value="aa-tRNA-synth_II/BPL/LPL"/>
</dbReference>
<dbReference type="GO" id="GO:0005737">
    <property type="term" value="C:cytoplasm"/>
    <property type="evidence" value="ECO:0007669"/>
    <property type="project" value="TreeGrafter"/>
</dbReference>
<dbReference type="GO" id="GO:0009249">
    <property type="term" value="P:protein lipoylation"/>
    <property type="evidence" value="ECO:0007669"/>
    <property type="project" value="InterPro"/>
</dbReference>
<dbReference type="InterPro" id="IPR004562">
    <property type="entry name" value="LipoylTrfase_LipoateP_Ligase"/>
</dbReference>
<evidence type="ECO:0000256" key="5">
    <source>
        <dbReference type="ARBA" id="ARBA00022741"/>
    </source>
</evidence>
<dbReference type="PANTHER" id="PTHR12561">
    <property type="entry name" value="LIPOATE-PROTEIN LIGASE"/>
    <property type="match status" value="1"/>
</dbReference>
<dbReference type="NCBIfam" id="TIGR00545">
    <property type="entry name" value="lipoyltrans"/>
    <property type="match status" value="1"/>
</dbReference>
<dbReference type="UniPathway" id="UPA00537">
    <property type="reaction ID" value="UER00594"/>
</dbReference>
<dbReference type="Proteomes" id="UP000295181">
    <property type="component" value="Unassembled WGS sequence"/>
</dbReference>
<reference evidence="9 10" key="1">
    <citation type="journal article" date="2019" name="Appl. Microbiol. Biotechnol.">
        <title>Uncovering carbohydrate metabolism through a genotype-phenotype association study of 56 lactic acid bacteria genomes.</title>
        <authorList>
            <person name="Buron-Moles G."/>
            <person name="Chailyan A."/>
            <person name="Dolejs I."/>
            <person name="Forster J."/>
            <person name="Miks M.H."/>
        </authorList>
    </citation>
    <scope>NUCLEOTIDE SEQUENCE [LARGE SCALE GENOMIC DNA]</scope>
    <source>
        <strain evidence="9 10">ATCC 4005</strain>
    </source>
</reference>
<dbReference type="EMBL" id="PUFP01000056">
    <property type="protein sequence ID" value="TDG77003.1"/>
    <property type="molecule type" value="Genomic_DNA"/>
</dbReference>
<protein>
    <recommendedName>
        <fullName evidence="3">lipoate--protein ligase</fullName>
        <ecNumber evidence="3">6.3.1.20</ecNumber>
    </recommendedName>
</protein>
<dbReference type="InterPro" id="IPR004143">
    <property type="entry name" value="BPL_LPL_catalytic"/>
</dbReference>
<dbReference type="GO" id="GO:0016979">
    <property type="term" value="F:lipoate-protein ligase activity"/>
    <property type="evidence" value="ECO:0007669"/>
    <property type="project" value="UniProtKB-EC"/>
</dbReference>
<keyword evidence="4" id="KW-0436">Ligase</keyword>
<evidence type="ECO:0000256" key="1">
    <source>
        <dbReference type="ARBA" id="ARBA00005085"/>
    </source>
</evidence>
<organism evidence="9 10">
    <name type="scientific">Lentilactobacillus buchneri DSM 20057</name>
    <dbReference type="NCBI Taxonomy" id="1423728"/>
    <lineage>
        <taxon>Bacteria</taxon>
        <taxon>Bacillati</taxon>
        <taxon>Bacillota</taxon>
        <taxon>Bacilli</taxon>
        <taxon>Lactobacillales</taxon>
        <taxon>Lactobacillaceae</taxon>
        <taxon>Lentilactobacillus</taxon>
    </lineage>
</organism>
<evidence type="ECO:0000259" key="8">
    <source>
        <dbReference type="PROSITE" id="PS51733"/>
    </source>
</evidence>
<dbReference type="GeneID" id="72461457"/>
<dbReference type="EC" id="6.3.1.20" evidence="3"/>
<evidence type="ECO:0000256" key="3">
    <source>
        <dbReference type="ARBA" id="ARBA00012367"/>
    </source>
</evidence>
<evidence type="ECO:0000256" key="2">
    <source>
        <dbReference type="ARBA" id="ARBA00005124"/>
    </source>
</evidence>
<evidence type="ECO:0000313" key="9">
    <source>
        <dbReference type="EMBL" id="TDG77003.1"/>
    </source>
</evidence>
<comment type="pathway">
    <text evidence="1">Protein modification; protein lipoylation via exogenous pathway; protein N(6)-(lipoyl)lysine from lipoate: step 2/2.</text>
</comment>
<dbReference type="SUPFAM" id="SSF82649">
    <property type="entry name" value="SufE/NifU"/>
    <property type="match status" value="1"/>
</dbReference>
<feature type="domain" description="BPL/LPL catalytic" evidence="8">
    <location>
        <begin position="118"/>
        <end position="309"/>
    </location>
</feature>
<comment type="pathway">
    <text evidence="2">Protein modification; protein lipoylation via exogenous pathway; protein N(6)-(lipoyl)lysine from lipoate: step 1/2.</text>
</comment>
<dbReference type="Pfam" id="PF10437">
    <property type="entry name" value="Lip_prot_lig_C"/>
    <property type="match status" value="1"/>
</dbReference>
<keyword evidence="6" id="KW-0067">ATP-binding</keyword>
<keyword evidence="5" id="KW-0547">Nucleotide-binding</keyword>
<sequence length="435" mass="48665">MTQRAKIALIEIPGLDLNQSGLDRSVSCSQHISTTVPRGLGDPHVSVNFRATPPIMGYNAIRQSQGSVALFFEFFCNRLLQSEELIIIRYVDISSGKDYLNRPIITDSLSKFFITSPKFTEPIFYFSRPPQASVVIGLNQDVYSEVNLNFIRDQKIQLSRRFAGGGAVFVDPGNLTYVFIDNDDGSNYGDFKRYAQPVISTLKKLGVDAKMTGRNDLTVDGKKISGMSALKIGDRFLCGGTLMVDVDLAKAAKALTPPKVKLQSKGIKSVHSRVTNIRQYFDPKYKNITFEELEKRILLTVFRVTDIRDVPTYTMTDDDWKDVLKIADQAYTGDDFVMGTKPNDDYFRGRHFDGVGTVEISFSVKNDVVTHAKIYGDFNNPNGDLAAIENHITNVPFAKDSLEEAFRISNLEANIGKVTPPDMADLMLKEKYDLK</sequence>
<dbReference type="Gene3D" id="3.30.390.50">
    <property type="entry name" value="CO dehydrogenase flavoprotein, C-terminal domain"/>
    <property type="match status" value="1"/>
</dbReference>
<dbReference type="SUPFAM" id="SSF55681">
    <property type="entry name" value="Class II aaRS and biotin synthetases"/>
    <property type="match status" value="1"/>
</dbReference>
<proteinExistence type="predicted"/>
<gene>
    <name evidence="9" type="ORF">C5L32_001982</name>
</gene>
<dbReference type="RefSeq" id="WP_225424176.1">
    <property type="nucleotide sequence ID" value="NZ_AZDM01000006.1"/>
</dbReference>
<dbReference type="Pfam" id="PF21948">
    <property type="entry name" value="LplA-B_cat"/>
    <property type="match status" value="1"/>
</dbReference>
<dbReference type="PROSITE" id="PS51733">
    <property type="entry name" value="BPL_LPL_CATALYTIC"/>
    <property type="match status" value="1"/>
</dbReference>
<dbReference type="GO" id="GO:0017118">
    <property type="term" value="F:lipoyltransferase activity"/>
    <property type="evidence" value="ECO:0007669"/>
    <property type="project" value="TreeGrafter"/>
</dbReference>
<evidence type="ECO:0000256" key="7">
    <source>
        <dbReference type="ARBA" id="ARBA00048037"/>
    </source>
</evidence>
<evidence type="ECO:0000256" key="4">
    <source>
        <dbReference type="ARBA" id="ARBA00022598"/>
    </source>
</evidence>
<dbReference type="Gene3D" id="3.30.930.10">
    <property type="entry name" value="Bira Bifunctional Protein, Domain 2"/>
    <property type="match status" value="1"/>
</dbReference>
<name>A0A4R5NNM4_LENBU</name>
<dbReference type="AlphaFoldDB" id="A0A4R5NNM4"/>
<accession>A0A4R5NNM4</accession>
<comment type="caution">
    <text evidence="9">The sequence shown here is derived from an EMBL/GenBank/DDBJ whole genome shotgun (WGS) entry which is preliminary data.</text>
</comment>
<dbReference type="InterPro" id="IPR019491">
    <property type="entry name" value="Lipoate_protein_ligase_C"/>
</dbReference>
<evidence type="ECO:0000256" key="6">
    <source>
        <dbReference type="ARBA" id="ARBA00022840"/>
    </source>
</evidence>
<dbReference type="PANTHER" id="PTHR12561:SF3">
    <property type="entry name" value="LIPOYLTRANSFERASE 1, MITOCHONDRIAL"/>
    <property type="match status" value="1"/>
</dbReference>
<dbReference type="GO" id="GO:0005524">
    <property type="term" value="F:ATP binding"/>
    <property type="evidence" value="ECO:0007669"/>
    <property type="project" value="UniProtKB-KW"/>
</dbReference>
<evidence type="ECO:0000313" key="10">
    <source>
        <dbReference type="Proteomes" id="UP000295181"/>
    </source>
</evidence>
<dbReference type="CDD" id="cd16443">
    <property type="entry name" value="LplA"/>
    <property type="match status" value="1"/>
</dbReference>